<feature type="region of interest" description="Disordered" evidence="1">
    <location>
        <begin position="61"/>
        <end position="82"/>
    </location>
</feature>
<feature type="compositionally biased region" description="Basic and acidic residues" evidence="1">
    <location>
        <begin position="1"/>
        <end position="16"/>
    </location>
</feature>
<evidence type="ECO:0000256" key="1">
    <source>
        <dbReference type="SAM" id="MobiDB-lite"/>
    </source>
</evidence>
<evidence type="ECO:0000313" key="3">
    <source>
        <dbReference type="Proteomes" id="UP000887013"/>
    </source>
</evidence>
<gene>
    <name evidence="2" type="ORF">NPIL_135661</name>
</gene>
<evidence type="ECO:0000313" key="2">
    <source>
        <dbReference type="EMBL" id="GFS41502.1"/>
    </source>
</evidence>
<keyword evidence="3" id="KW-1185">Reference proteome</keyword>
<comment type="caution">
    <text evidence="2">The sequence shown here is derived from an EMBL/GenBank/DDBJ whole genome shotgun (WGS) entry which is preliminary data.</text>
</comment>
<sequence>MRKILASREESDDHKKATMIHLTRKSKTDLLSNKSDSSDSFSGESVLNEIDPVSLSFETELSEIDSDWPPSESEQSESESVLDEFERHFLELF</sequence>
<dbReference type="Proteomes" id="UP000887013">
    <property type="component" value="Unassembled WGS sequence"/>
</dbReference>
<protein>
    <submittedName>
        <fullName evidence="2">Uncharacterized protein</fullName>
    </submittedName>
</protein>
<proteinExistence type="predicted"/>
<dbReference type="EMBL" id="BMAW01043864">
    <property type="protein sequence ID" value="GFS41502.1"/>
    <property type="molecule type" value="Genomic_DNA"/>
</dbReference>
<dbReference type="AlphaFoldDB" id="A0A8X6JLH1"/>
<feature type="region of interest" description="Disordered" evidence="1">
    <location>
        <begin position="1"/>
        <end position="20"/>
    </location>
</feature>
<organism evidence="2 3">
    <name type="scientific">Nephila pilipes</name>
    <name type="common">Giant wood spider</name>
    <name type="synonym">Nephila maculata</name>
    <dbReference type="NCBI Taxonomy" id="299642"/>
    <lineage>
        <taxon>Eukaryota</taxon>
        <taxon>Metazoa</taxon>
        <taxon>Ecdysozoa</taxon>
        <taxon>Arthropoda</taxon>
        <taxon>Chelicerata</taxon>
        <taxon>Arachnida</taxon>
        <taxon>Araneae</taxon>
        <taxon>Araneomorphae</taxon>
        <taxon>Entelegynae</taxon>
        <taxon>Araneoidea</taxon>
        <taxon>Nephilidae</taxon>
        <taxon>Nephila</taxon>
    </lineage>
</organism>
<reference evidence="2" key="1">
    <citation type="submission" date="2020-08" db="EMBL/GenBank/DDBJ databases">
        <title>Multicomponent nature underlies the extraordinary mechanical properties of spider dragline silk.</title>
        <authorList>
            <person name="Kono N."/>
            <person name="Nakamura H."/>
            <person name="Mori M."/>
            <person name="Yoshida Y."/>
            <person name="Ohtoshi R."/>
            <person name="Malay A.D."/>
            <person name="Moran D.A.P."/>
            <person name="Tomita M."/>
            <person name="Numata K."/>
            <person name="Arakawa K."/>
        </authorList>
    </citation>
    <scope>NUCLEOTIDE SEQUENCE</scope>
</reference>
<name>A0A8X6JLH1_NEPPI</name>
<accession>A0A8X6JLH1</accession>